<dbReference type="EMBL" id="MFQY01000011">
    <property type="protein sequence ID" value="OGH90149.1"/>
    <property type="molecule type" value="Genomic_DNA"/>
</dbReference>
<dbReference type="GO" id="GO:0003677">
    <property type="term" value="F:DNA binding"/>
    <property type="evidence" value="ECO:0007669"/>
    <property type="project" value="InterPro"/>
</dbReference>
<proteinExistence type="inferred from homology"/>
<dbReference type="PANTHER" id="PTHR11669:SF0">
    <property type="entry name" value="PROTEIN STICHEL-LIKE 2"/>
    <property type="match status" value="1"/>
</dbReference>
<dbReference type="NCBIfam" id="NF004046">
    <property type="entry name" value="PRK05563.1"/>
    <property type="match status" value="1"/>
</dbReference>
<evidence type="ECO:0000313" key="14">
    <source>
        <dbReference type="EMBL" id="OGH90149.1"/>
    </source>
</evidence>
<dbReference type="InterPro" id="IPR050238">
    <property type="entry name" value="DNA_Rep/Repair_Clamp_Loader"/>
</dbReference>
<evidence type="ECO:0000256" key="4">
    <source>
        <dbReference type="ARBA" id="ARBA00022705"/>
    </source>
</evidence>
<reference evidence="14 15" key="1">
    <citation type="journal article" date="2016" name="Nat. Commun.">
        <title>Thousands of microbial genomes shed light on interconnected biogeochemical processes in an aquifer system.</title>
        <authorList>
            <person name="Anantharaman K."/>
            <person name="Brown C.T."/>
            <person name="Hug L.A."/>
            <person name="Sharon I."/>
            <person name="Castelle C.J."/>
            <person name="Probst A.J."/>
            <person name="Thomas B.C."/>
            <person name="Singh A."/>
            <person name="Wilkins M.J."/>
            <person name="Karaoz U."/>
            <person name="Brodie E.L."/>
            <person name="Williams K.H."/>
            <person name="Hubbard S.S."/>
            <person name="Banfield J.F."/>
        </authorList>
    </citation>
    <scope>NUCLEOTIDE SEQUENCE [LARGE SCALE GENOMIC DNA]</scope>
</reference>
<dbReference type="InterPro" id="IPR008921">
    <property type="entry name" value="DNA_pol3_clamp-load_cplx_C"/>
</dbReference>
<name>A0A1F6P1V5_9BACT</name>
<keyword evidence="8 11" id="KW-0067">ATP-binding</keyword>
<dbReference type="GO" id="GO:0009360">
    <property type="term" value="C:DNA polymerase III complex"/>
    <property type="evidence" value="ECO:0007669"/>
    <property type="project" value="InterPro"/>
</dbReference>
<dbReference type="GO" id="GO:0046872">
    <property type="term" value="F:metal ion binding"/>
    <property type="evidence" value="ECO:0007669"/>
    <property type="project" value="UniProtKB-KW"/>
</dbReference>
<evidence type="ECO:0000256" key="6">
    <source>
        <dbReference type="ARBA" id="ARBA00022741"/>
    </source>
</evidence>
<dbReference type="GO" id="GO:0003887">
    <property type="term" value="F:DNA-directed DNA polymerase activity"/>
    <property type="evidence" value="ECO:0007669"/>
    <property type="project" value="UniProtKB-KW"/>
</dbReference>
<comment type="similarity">
    <text evidence="1 11">Belongs to the DnaX/STICHEL family.</text>
</comment>
<keyword evidence="4 11" id="KW-0235">DNA replication</keyword>
<evidence type="ECO:0000259" key="13">
    <source>
        <dbReference type="SMART" id="SM00382"/>
    </source>
</evidence>
<organism evidence="14 15">
    <name type="scientific">Candidatus Magasanikbacteria bacterium RIFOXYC2_FULL_40_16</name>
    <dbReference type="NCBI Taxonomy" id="1798703"/>
    <lineage>
        <taxon>Bacteria</taxon>
        <taxon>Candidatus Magasanikiibacteriota</taxon>
    </lineage>
</organism>
<evidence type="ECO:0000256" key="3">
    <source>
        <dbReference type="ARBA" id="ARBA00022695"/>
    </source>
</evidence>
<dbReference type="InterPro" id="IPR045085">
    <property type="entry name" value="HLD_clamp_pol_III_gamma_tau"/>
</dbReference>
<keyword evidence="3 11" id="KW-0548">Nucleotidyltransferase</keyword>
<dbReference type="Gene3D" id="3.40.50.300">
    <property type="entry name" value="P-loop containing nucleotide triphosphate hydrolases"/>
    <property type="match status" value="1"/>
</dbReference>
<dbReference type="InterPro" id="IPR003593">
    <property type="entry name" value="AAA+_ATPase"/>
</dbReference>
<dbReference type="InterPro" id="IPR012763">
    <property type="entry name" value="DNA_pol_III_sug/sutau_N"/>
</dbReference>
<evidence type="ECO:0000256" key="5">
    <source>
        <dbReference type="ARBA" id="ARBA00022723"/>
    </source>
</evidence>
<dbReference type="PANTHER" id="PTHR11669">
    <property type="entry name" value="REPLICATION FACTOR C / DNA POLYMERASE III GAMMA-TAU SUBUNIT"/>
    <property type="match status" value="1"/>
</dbReference>
<dbReference type="GO" id="GO:0005524">
    <property type="term" value="F:ATP binding"/>
    <property type="evidence" value="ECO:0007669"/>
    <property type="project" value="UniProtKB-KW"/>
</dbReference>
<evidence type="ECO:0000256" key="1">
    <source>
        <dbReference type="ARBA" id="ARBA00006360"/>
    </source>
</evidence>
<keyword evidence="5" id="KW-0479">Metal-binding</keyword>
<evidence type="ECO:0000256" key="7">
    <source>
        <dbReference type="ARBA" id="ARBA00022833"/>
    </source>
</evidence>
<sequence length="519" mass="58710">MVALYHKHRPQNFSEMIGQEHIVQTLTNQIKSERVAHAYLFSGSRGIGKTTAARLLAKAVNCPEKKPNSVEPCNNCEICNEISRSSSIDVIEIDAASHTGVDNVRENIIENALFRPTKSKYKIFIIDEAHMLSTAAFNALLKILEEPPEYVMFILATTENHKLLPTIVSRCQRFNFKKVPFDTMKKHIENIAKKEDLKIDKDVVERIINKSDGCVRDAVSLLDQIMAVNEKHITAEIASVVLPTSNMDEIIEFIKTVLNKETSKALIKINQLAEEGVDMKQFAYDVVEILRIMLISKSQTKLTNTAIDLSKDTEKELLKLNKLVSPVEIIKLIDLFMARQAEIKMHAIPQLPIELAVVEWSTNKSESPKNDDEDKDNSKNEEPKKEEEKNDKEEKKSLTERVKEIVGMESSITIEEIKAKWDNFIDEIEKQSASLSFILKTATPAKMNGGALIISVNFNIHKDKLMSADCRKKIEEILSNIYNTKIRIDATVDESEMENKKIDNELQDLTAAFGGEVVN</sequence>
<evidence type="ECO:0000256" key="8">
    <source>
        <dbReference type="ARBA" id="ARBA00022840"/>
    </source>
</evidence>
<dbReference type="NCBIfam" id="TIGR02397">
    <property type="entry name" value="dnaX_nterm"/>
    <property type="match status" value="1"/>
</dbReference>
<dbReference type="Proteomes" id="UP000178895">
    <property type="component" value="Unassembled WGS sequence"/>
</dbReference>
<dbReference type="CDD" id="cd00009">
    <property type="entry name" value="AAA"/>
    <property type="match status" value="1"/>
</dbReference>
<evidence type="ECO:0000256" key="11">
    <source>
        <dbReference type="RuleBase" id="RU364063"/>
    </source>
</evidence>
<evidence type="ECO:0000256" key="10">
    <source>
        <dbReference type="ARBA" id="ARBA00049244"/>
    </source>
</evidence>
<dbReference type="Pfam" id="PF12169">
    <property type="entry name" value="DNA_pol3_gamma3"/>
    <property type="match status" value="1"/>
</dbReference>
<protein>
    <recommendedName>
        <fullName evidence="11">DNA polymerase III subunit gamma/tau</fullName>
        <ecNumber evidence="11">2.7.7.7</ecNumber>
    </recommendedName>
</protein>
<evidence type="ECO:0000256" key="2">
    <source>
        <dbReference type="ARBA" id="ARBA00022679"/>
    </source>
</evidence>
<dbReference type="EC" id="2.7.7.7" evidence="11"/>
<keyword evidence="6 11" id="KW-0547">Nucleotide-binding</keyword>
<keyword evidence="2 11" id="KW-0808">Transferase</keyword>
<comment type="function">
    <text evidence="11">DNA polymerase III is a complex, multichain enzyme responsible for most of the replicative synthesis in bacteria. This DNA polymerase also exhibits 3' to 5' exonuclease activity.</text>
</comment>
<dbReference type="GO" id="GO:0006261">
    <property type="term" value="P:DNA-templated DNA replication"/>
    <property type="evidence" value="ECO:0007669"/>
    <property type="project" value="TreeGrafter"/>
</dbReference>
<evidence type="ECO:0000256" key="12">
    <source>
        <dbReference type="SAM" id="MobiDB-lite"/>
    </source>
</evidence>
<feature type="domain" description="AAA+ ATPase" evidence="13">
    <location>
        <begin position="35"/>
        <end position="180"/>
    </location>
</feature>
<evidence type="ECO:0000256" key="9">
    <source>
        <dbReference type="ARBA" id="ARBA00022932"/>
    </source>
</evidence>
<dbReference type="InterPro" id="IPR022754">
    <property type="entry name" value="DNA_pol_III_gamma-3"/>
</dbReference>
<dbReference type="Pfam" id="PF22608">
    <property type="entry name" value="DNAX_ATPase_lid"/>
    <property type="match status" value="1"/>
</dbReference>
<comment type="catalytic activity">
    <reaction evidence="10 11">
        <text>DNA(n) + a 2'-deoxyribonucleoside 5'-triphosphate = DNA(n+1) + diphosphate</text>
        <dbReference type="Rhea" id="RHEA:22508"/>
        <dbReference type="Rhea" id="RHEA-COMP:17339"/>
        <dbReference type="Rhea" id="RHEA-COMP:17340"/>
        <dbReference type="ChEBI" id="CHEBI:33019"/>
        <dbReference type="ChEBI" id="CHEBI:61560"/>
        <dbReference type="ChEBI" id="CHEBI:173112"/>
        <dbReference type="EC" id="2.7.7.7"/>
    </reaction>
</comment>
<accession>A0A1F6P1V5</accession>
<feature type="non-terminal residue" evidence="14">
    <location>
        <position position="519"/>
    </location>
</feature>
<feature type="region of interest" description="Disordered" evidence="12">
    <location>
        <begin position="364"/>
        <end position="397"/>
    </location>
</feature>
<keyword evidence="7" id="KW-0862">Zinc</keyword>
<evidence type="ECO:0000313" key="15">
    <source>
        <dbReference type="Proteomes" id="UP000178895"/>
    </source>
</evidence>
<dbReference type="SUPFAM" id="SSF48019">
    <property type="entry name" value="post-AAA+ oligomerization domain-like"/>
    <property type="match status" value="1"/>
</dbReference>
<feature type="compositionally biased region" description="Basic and acidic residues" evidence="12">
    <location>
        <begin position="366"/>
        <end position="397"/>
    </location>
</feature>
<dbReference type="FunFam" id="3.40.50.300:FF:000014">
    <property type="entry name" value="DNA polymerase III subunit gamma/tau"/>
    <property type="match status" value="1"/>
</dbReference>
<dbReference type="SUPFAM" id="SSF52540">
    <property type="entry name" value="P-loop containing nucleoside triphosphate hydrolases"/>
    <property type="match status" value="1"/>
</dbReference>
<comment type="caution">
    <text evidence="14">The sequence shown here is derived from an EMBL/GenBank/DDBJ whole genome shotgun (WGS) entry which is preliminary data.</text>
</comment>
<dbReference type="Pfam" id="PF13177">
    <property type="entry name" value="DNA_pol3_delta2"/>
    <property type="match status" value="1"/>
</dbReference>
<comment type="subunit">
    <text evidence="11">DNA polymerase III contains a core (composed of alpha, epsilon and theta chains) that associates with a tau subunit. This core dimerizes to form the POLIII' complex. PolIII' associates with the gamma complex (composed of gamma, delta, delta', psi and chi chains) and with the beta chain to form the complete DNA polymerase III complex.</text>
</comment>
<dbReference type="CDD" id="cd18137">
    <property type="entry name" value="HLD_clamp_pol_III_gamma_tau"/>
    <property type="match status" value="1"/>
</dbReference>
<dbReference type="SMART" id="SM00382">
    <property type="entry name" value="AAA"/>
    <property type="match status" value="1"/>
</dbReference>
<gene>
    <name evidence="11" type="primary">dnaX</name>
    <name evidence="14" type="ORF">A2469_03950</name>
</gene>
<dbReference type="InterPro" id="IPR027417">
    <property type="entry name" value="P-loop_NTPase"/>
</dbReference>
<dbReference type="Gene3D" id="1.20.272.10">
    <property type="match status" value="1"/>
</dbReference>
<dbReference type="Gene3D" id="1.10.8.60">
    <property type="match status" value="1"/>
</dbReference>
<dbReference type="AlphaFoldDB" id="A0A1F6P1V5"/>
<keyword evidence="9 11" id="KW-0239">DNA-directed DNA polymerase</keyword>